<sequence length="285" mass="32876">MIESYLLEQLLAFEKFGTLSKAAQFIHMSQPSLSLSMKRLEDLIGVPLFTRTKNRIILNENGQLLVKYAHELLDFERNMIQQIRLAEVSQHELHYASISPTPVFLLDSILQQLSTKKVKTQLIDDNDLLFSSLLEDKVEFIISTTTPKNPKLATIRLFQEQLYLSVDPTHLLATKKNITFQDIATENILLFKNIGFWMNVCRFRLPSANFLIMDNFEVFTKVADTGNFPHFTSNVMQKLLTSPDNKVLLPLEEKDSIVTYYLIFKKQYQDTLAPILTHLNSHPII</sequence>
<dbReference type="InterPro" id="IPR000847">
    <property type="entry name" value="LysR_HTH_N"/>
</dbReference>
<gene>
    <name evidence="6" type="ORF">FC32_GL000713</name>
</gene>
<dbReference type="Pfam" id="PF00126">
    <property type="entry name" value="HTH_1"/>
    <property type="match status" value="1"/>
</dbReference>
<dbReference type="Pfam" id="PF03466">
    <property type="entry name" value="LysR_substrate"/>
    <property type="match status" value="1"/>
</dbReference>
<name>A0A0R1TXE5_9LACO</name>
<dbReference type="PATRIC" id="fig|1423724.4.peg.752"/>
<dbReference type="Gene3D" id="3.40.190.290">
    <property type="match status" value="1"/>
</dbReference>
<keyword evidence="4" id="KW-0804">Transcription</keyword>
<evidence type="ECO:0000256" key="4">
    <source>
        <dbReference type="ARBA" id="ARBA00023163"/>
    </source>
</evidence>
<dbReference type="GO" id="GO:0032993">
    <property type="term" value="C:protein-DNA complex"/>
    <property type="evidence" value="ECO:0007669"/>
    <property type="project" value="TreeGrafter"/>
</dbReference>
<comment type="caution">
    <text evidence="6">The sequence shown here is derived from an EMBL/GenBank/DDBJ whole genome shotgun (WGS) entry which is preliminary data.</text>
</comment>
<evidence type="ECO:0000256" key="3">
    <source>
        <dbReference type="ARBA" id="ARBA00023125"/>
    </source>
</evidence>
<keyword evidence="3" id="KW-0238">DNA-binding</keyword>
<dbReference type="EMBL" id="AZFT01000053">
    <property type="protein sequence ID" value="KRL83459.1"/>
    <property type="molecule type" value="Genomic_DNA"/>
</dbReference>
<dbReference type="SUPFAM" id="SSF53850">
    <property type="entry name" value="Periplasmic binding protein-like II"/>
    <property type="match status" value="1"/>
</dbReference>
<dbReference type="PRINTS" id="PR00039">
    <property type="entry name" value="HTHLYSR"/>
</dbReference>
<dbReference type="STRING" id="1423724.FC32_GL000713"/>
<organism evidence="6 7">
    <name type="scientific">Ligilactobacillus apodemi DSM 16634 = JCM 16172</name>
    <dbReference type="NCBI Taxonomy" id="1423724"/>
    <lineage>
        <taxon>Bacteria</taxon>
        <taxon>Bacillati</taxon>
        <taxon>Bacillota</taxon>
        <taxon>Bacilli</taxon>
        <taxon>Lactobacillales</taxon>
        <taxon>Lactobacillaceae</taxon>
        <taxon>Ligilactobacillus</taxon>
    </lineage>
</organism>
<dbReference type="eggNOG" id="COG0583">
    <property type="taxonomic scope" value="Bacteria"/>
</dbReference>
<dbReference type="GO" id="GO:0003700">
    <property type="term" value="F:DNA-binding transcription factor activity"/>
    <property type="evidence" value="ECO:0007669"/>
    <property type="project" value="InterPro"/>
</dbReference>
<protein>
    <submittedName>
        <fullName evidence="6">LysR family transcriptional regulator</fullName>
    </submittedName>
</protein>
<dbReference type="Gene3D" id="1.10.10.10">
    <property type="entry name" value="Winged helix-like DNA-binding domain superfamily/Winged helix DNA-binding domain"/>
    <property type="match status" value="1"/>
</dbReference>
<dbReference type="CDD" id="cd05466">
    <property type="entry name" value="PBP2_LTTR_substrate"/>
    <property type="match status" value="1"/>
</dbReference>
<reference evidence="6 7" key="1">
    <citation type="journal article" date="2015" name="Genome Announc.">
        <title>Expanding the biotechnology potential of lactobacilli through comparative genomics of 213 strains and associated genera.</title>
        <authorList>
            <person name="Sun Z."/>
            <person name="Harris H.M."/>
            <person name="McCann A."/>
            <person name="Guo C."/>
            <person name="Argimon S."/>
            <person name="Zhang W."/>
            <person name="Yang X."/>
            <person name="Jeffery I.B."/>
            <person name="Cooney J.C."/>
            <person name="Kagawa T.F."/>
            <person name="Liu W."/>
            <person name="Song Y."/>
            <person name="Salvetti E."/>
            <person name="Wrobel A."/>
            <person name="Rasinkangas P."/>
            <person name="Parkhill J."/>
            <person name="Rea M.C."/>
            <person name="O'Sullivan O."/>
            <person name="Ritari J."/>
            <person name="Douillard F.P."/>
            <person name="Paul Ross R."/>
            <person name="Yang R."/>
            <person name="Briner A.E."/>
            <person name="Felis G.E."/>
            <person name="de Vos W.M."/>
            <person name="Barrangou R."/>
            <person name="Klaenhammer T.R."/>
            <person name="Caufield P.W."/>
            <person name="Cui Y."/>
            <person name="Zhang H."/>
            <person name="O'Toole P.W."/>
        </authorList>
    </citation>
    <scope>NUCLEOTIDE SEQUENCE [LARGE SCALE GENOMIC DNA]</scope>
    <source>
        <strain evidence="6 7">DSM 16634</strain>
    </source>
</reference>
<keyword evidence="2" id="KW-0805">Transcription regulation</keyword>
<dbReference type="RefSeq" id="WP_025086572.1">
    <property type="nucleotide sequence ID" value="NZ_AZFT01000053.1"/>
</dbReference>
<dbReference type="InterPro" id="IPR005119">
    <property type="entry name" value="LysR_subst-bd"/>
</dbReference>
<feature type="domain" description="HTH lysR-type" evidence="5">
    <location>
        <begin position="2"/>
        <end position="59"/>
    </location>
</feature>
<evidence type="ECO:0000313" key="6">
    <source>
        <dbReference type="EMBL" id="KRL83459.1"/>
    </source>
</evidence>
<accession>A0A0R1TXE5</accession>
<dbReference type="PROSITE" id="PS50931">
    <property type="entry name" value="HTH_LYSR"/>
    <property type="match status" value="1"/>
</dbReference>
<dbReference type="AlphaFoldDB" id="A0A0R1TXE5"/>
<evidence type="ECO:0000259" key="5">
    <source>
        <dbReference type="PROSITE" id="PS50931"/>
    </source>
</evidence>
<proteinExistence type="inferred from homology"/>
<evidence type="ECO:0000313" key="7">
    <source>
        <dbReference type="Proteomes" id="UP000051324"/>
    </source>
</evidence>
<dbReference type="GO" id="GO:0003677">
    <property type="term" value="F:DNA binding"/>
    <property type="evidence" value="ECO:0007669"/>
    <property type="project" value="UniProtKB-KW"/>
</dbReference>
<comment type="similarity">
    <text evidence="1">Belongs to the LysR transcriptional regulatory family.</text>
</comment>
<dbReference type="SUPFAM" id="SSF46785">
    <property type="entry name" value="Winged helix' DNA-binding domain"/>
    <property type="match status" value="1"/>
</dbReference>
<dbReference type="Proteomes" id="UP000051324">
    <property type="component" value="Unassembled WGS sequence"/>
</dbReference>
<dbReference type="PANTHER" id="PTHR30346">
    <property type="entry name" value="TRANSCRIPTIONAL DUAL REGULATOR HCAR-RELATED"/>
    <property type="match status" value="1"/>
</dbReference>
<keyword evidence="7" id="KW-1185">Reference proteome</keyword>
<dbReference type="PANTHER" id="PTHR30346:SF0">
    <property type="entry name" value="HCA OPERON TRANSCRIPTIONAL ACTIVATOR HCAR"/>
    <property type="match status" value="1"/>
</dbReference>
<dbReference type="InterPro" id="IPR036388">
    <property type="entry name" value="WH-like_DNA-bd_sf"/>
</dbReference>
<evidence type="ECO:0000256" key="1">
    <source>
        <dbReference type="ARBA" id="ARBA00009437"/>
    </source>
</evidence>
<dbReference type="InterPro" id="IPR036390">
    <property type="entry name" value="WH_DNA-bd_sf"/>
</dbReference>
<evidence type="ECO:0000256" key="2">
    <source>
        <dbReference type="ARBA" id="ARBA00023015"/>
    </source>
</evidence>